<reference evidence="2 3" key="1">
    <citation type="submission" date="2024-02" db="EMBL/GenBank/DDBJ databases">
        <authorList>
            <person name="Chen Y."/>
            <person name="Shah S."/>
            <person name="Dougan E. K."/>
            <person name="Thang M."/>
            <person name="Chan C."/>
        </authorList>
    </citation>
    <scope>NUCLEOTIDE SEQUENCE [LARGE SCALE GENOMIC DNA]</scope>
</reference>
<name>A0ABP0L133_9DINO</name>
<evidence type="ECO:0000313" key="3">
    <source>
        <dbReference type="Proteomes" id="UP001642484"/>
    </source>
</evidence>
<evidence type="ECO:0000256" key="1">
    <source>
        <dbReference type="SAM" id="MobiDB-lite"/>
    </source>
</evidence>
<dbReference type="EMBL" id="CAXAMN010010802">
    <property type="protein sequence ID" value="CAK9032804.1"/>
    <property type="molecule type" value="Genomic_DNA"/>
</dbReference>
<dbReference type="Proteomes" id="UP001642484">
    <property type="component" value="Unassembled WGS sequence"/>
</dbReference>
<keyword evidence="3" id="KW-1185">Reference proteome</keyword>
<proteinExistence type="predicted"/>
<protein>
    <submittedName>
        <fullName evidence="2">Uncharacterized protein</fullName>
    </submittedName>
</protein>
<accession>A0ABP0L133</accession>
<comment type="caution">
    <text evidence="2">The sequence shown here is derived from an EMBL/GenBank/DDBJ whole genome shotgun (WGS) entry which is preliminary data.</text>
</comment>
<gene>
    <name evidence="2" type="ORF">CCMP2556_LOCUS18813</name>
</gene>
<organism evidence="2 3">
    <name type="scientific">Durusdinium trenchii</name>
    <dbReference type="NCBI Taxonomy" id="1381693"/>
    <lineage>
        <taxon>Eukaryota</taxon>
        <taxon>Sar</taxon>
        <taxon>Alveolata</taxon>
        <taxon>Dinophyceae</taxon>
        <taxon>Suessiales</taxon>
        <taxon>Symbiodiniaceae</taxon>
        <taxon>Durusdinium</taxon>
    </lineage>
</organism>
<feature type="compositionally biased region" description="Low complexity" evidence="1">
    <location>
        <begin position="8"/>
        <end position="19"/>
    </location>
</feature>
<feature type="compositionally biased region" description="Basic residues" evidence="1">
    <location>
        <begin position="24"/>
        <end position="37"/>
    </location>
</feature>
<evidence type="ECO:0000313" key="2">
    <source>
        <dbReference type="EMBL" id="CAK9032804.1"/>
    </source>
</evidence>
<sequence length="324" mass="35706">MALLRSIKSPATTKTPPSTERAKAKAKSAPKPKHRSKGGISATLKLHALVTPQSKTHGVVSYLRTPSGSGSDQSSHEVDKDLFRSFAKGTYQKNASRNLYRLISRKGHTIPIDIKAVVVPVKIASRKVLQKPWPVLQLSDWVKACFEHYGGVFLLGGHTLTNDNLKDIHNMLERFWQRYQHVQDVDDICRTPSPFKVGIVSPLRKIPQGDTVKKILIDVAHTHAIQGYGKDDCASAICFLAIHCQYWGAAVIATQLDRAFDSFKAYCVRNGKTTSLTDFSYQTMKGFDASLLGKWLAELLPTISPDSVPDTCPSCSILCIGNGF</sequence>
<feature type="region of interest" description="Disordered" evidence="1">
    <location>
        <begin position="1"/>
        <end position="42"/>
    </location>
</feature>